<keyword evidence="2" id="KW-1185">Reference proteome</keyword>
<dbReference type="EMBL" id="JAPDHZ010000004">
    <property type="protein sequence ID" value="MDG0793459.1"/>
    <property type="molecule type" value="Genomic_DNA"/>
</dbReference>
<dbReference type="Proteomes" id="UP001153387">
    <property type="component" value="Unassembled WGS sequence"/>
</dbReference>
<gene>
    <name evidence="1" type="ORF">OMP38_23420</name>
</gene>
<sequence>MEPDVRGRQPLYSVTYAVYGAMNGEPVTTAGDTAAFRVTAEGTTTITYYAEDRAYNQERPRTLDIHTDKTAPALTRIGAVKFRIDKRDDRCAAANSLSGIASDSCEQPLLDLPAYELEPGANAVTAKASDAAGNEAMKPLRAGF</sequence>
<accession>A0A9X4QNL8</accession>
<dbReference type="AlphaFoldDB" id="A0A9X4QNL8"/>
<dbReference type="RefSeq" id="WP_277567237.1">
    <property type="nucleotide sequence ID" value="NZ_JAPDHZ010000004.1"/>
</dbReference>
<reference evidence="1 2" key="1">
    <citation type="submission" date="2022-10" db="EMBL/GenBank/DDBJ databases">
        <title>Comparative genomic analysis of Cohnella hashimotonis sp. nov., isolated from the International Space Station.</title>
        <authorList>
            <person name="Simpson A."/>
            <person name="Venkateswaran K."/>
        </authorList>
    </citation>
    <scope>NUCLEOTIDE SEQUENCE [LARGE SCALE GENOMIC DNA]</scope>
    <source>
        <strain evidence="1 2">DSM 18997</strain>
    </source>
</reference>
<evidence type="ECO:0000313" key="1">
    <source>
        <dbReference type="EMBL" id="MDG0793459.1"/>
    </source>
</evidence>
<evidence type="ECO:0008006" key="3">
    <source>
        <dbReference type="Google" id="ProtNLM"/>
    </source>
</evidence>
<name>A0A9X4QNL8_9BACL</name>
<organism evidence="1 2">
    <name type="scientific">Cohnella ginsengisoli</name>
    <dbReference type="NCBI Taxonomy" id="425004"/>
    <lineage>
        <taxon>Bacteria</taxon>
        <taxon>Bacillati</taxon>
        <taxon>Bacillota</taxon>
        <taxon>Bacilli</taxon>
        <taxon>Bacillales</taxon>
        <taxon>Paenibacillaceae</taxon>
        <taxon>Cohnella</taxon>
    </lineage>
</organism>
<proteinExistence type="predicted"/>
<comment type="caution">
    <text evidence="1">The sequence shown here is derived from an EMBL/GenBank/DDBJ whole genome shotgun (WGS) entry which is preliminary data.</text>
</comment>
<protein>
    <recommendedName>
        <fullName evidence="3">Bacterial Ig domain-containing protein</fullName>
    </recommendedName>
</protein>
<evidence type="ECO:0000313" key="2">
    <source>
        <dbReference type="Proteomes" id="UP001153387"/>
    </source>
</evidence>